<dbReference type="PROSITE" id="PS51324">
    <property type="entry name" value="ERV_ALR"/>
    <property type="match status" value="1"/>
</dbReference>
<evidence type="ECO:0000256" key="2">
    <source>
        <dbReference type="ARBA" id="ARBA00022630"/>
    </source>
</evidence>
<evidence type="ECO:0000259" key="8">
    <source>
        <dbReference type="PROSITE" id="PS51324"/>
    </source>
</evidence>
<dbReference type="Pfam" id="PF04777">
    <property type="entry name" value="Evr1_Alr"/>
    <property type="match status" value="1"/>
</dbReference>
<dbReference type="FunFam" id="1.20.120.310:FF:000002">
    <property type="entry name" value="Sulfhydryl oxidase"/>
    <property type="match status" value="1"/>
</dbReference>
<organism evidence="9 10">
    <name type="scientific">Rasamsonia emersonii (strain ATCC 16479 / CBS 393.64 / IMI 116815)</name>
    <dbReference type="NCBI Taxonomy" id="1408163"/>
    <lineage>
        <taxon>Eukaryota</taxon>
        <taxon>Fungi</taxon>
        <taxon>Dikarya</taxon>
        <taxon>Ascomycota</taxon>
        <taxon>Pezizomycotina</taxon>
        <taxon>Eurotiomycetes</taxon>
        <taxon>Eurotiomycetidae</taxon>
        <taxon>Eurotiales</taxon>
        <taxon>Trichocomaceae</taxon>
        <taxon>Rasamsonia</taxon>
    </lineage>
</organism>
<gene>
    <name evidence="9" type="ORF">T310_7184</name>
</gene>
<evidence type="ECO:0000256" key="6">
    <source>
        <dbReference type="RuleBase" id="RU371123"/>
    </source>
</evidence>
<comment type="cofactor">
    <cofactor evidence="1 6">
        <name>FAD</name>
        <dbReference type="ChEBI" id="CHEBI:57692"/>
    </cofactor>
</comment>
<dbReference type="Gene3D" id="1.20.120.310">
    <property type="entry name" value="ERV/ALR sulfhydryl oxidase domain"/>
    <property type="match status" value="1"/>
</dbReference>
<dbReference type="Proteomes" id="UP000053958">
    <property type="component" value="Unassembled WGS sequence"/>
</dbReference>
<dbReference type="AlphaFoldDB" id="A0A0F4YL74"/>
<keyword evidence="6" id="KW-0472">Membrane</keyword>
<dbReference type="InterPro" id="IPR039799">
    <property type="entry name" value="ALR/ERV"/>
</dbReference>
<evidence type="ECO:0000256" key="7">
    <source>
        <dbReference type="SAM" id="MobiDB-lite"/>
    </source>
</evidence>
<keyword evidence="5" id="KW-1015">Disulfide bond</keyword>
<feature type="domain" description="ERV/ALR sulfhydryl oxidase" evidence="8">
    <location>
        <begin position="67"/>
        <end position="167"/>
    </location>
</feature>
<name>A0A0F4YL74_RASE3</name>
<dbReference type="InterPro" id="IPR017905">
    <property type="entry name" value="ERV/ALR_sulphydryl_oxidase"/>
</dbReference>
<dbReference type="GO" id="GO:0050660">
    <property type="term" value="F:flavin adenine dinucleotide binding"/>
    <property type="evidence" value="ECO:0007669"/>
    <property type="project" value="TreeGrafter"/>
</dbReference>
<reference evidence="9 10" key="1">
    <citation type="submission" date="2015-04" db="EMBL/GenBank/DDBJ databases">
        <authorList>
            <person name="Heijne W.H."/>
            <person name="Fedorova N.D."/>
            <person name="Nierman W.C."/>
            <person name="Vollebregt A.W."/>
            <person name="Zhao Z."/>
            <person name="Wu L."/>
            <person name="Kumar M."/>
            <person name="Stam H."/>
            <person name="van den Berg M.A."/>
            <person name="Pel H.J."/>
        </authorList>
    </citation>
    <scope>NUCLEOTIDE SEQUENCE [LARGE SCALE GENOMIC DNA]</scope>
    <source>
        <strain evidence="9 10">CBS 393.64</strain>
    </source>
</reference>
<proteinExistence type="predicted"/>
<evidence type="ECO:0000256" key="1">
    <source>
        <dbReference type="ARBA" id="ARBA00001974"/>
    </source>
</evidence>
<evidence type="ECO:0000313" key="10">
    <source>
        <dbReference type="Proteomes" id="UP000053958"/>
    </source>
</evidence>
<protein>
    <recommendedName>
        <fullName evidence="6">Sulfhydryl oxidase</fullName>
        <ecNumber evidence="6">1.8.3.2</ecNumber>
    </recommendedName>
</protein>
<keyword evidence="6" id="KW-0812">Transmembrane</keyword>
<dbReference type="GO" id="GO:0005739">
    <property type="term" value="C:mitochondrion"/>
    <property type="evidence" value="ECO:0007669"/>
    <property type="project" value="TreeGrafter"/>
</dbReference>
<dbReference type="GeneID" id="25319460"/>
<dbReference type="SUPFAM" id="SSF69000">
    <property type="entry name" value="FAD-dependent thiol oxidase"/>
    <property type="match status" value="1"/>
</dbReference>
<keyword evidence="6" id="KW-1133">Transmembrane helix</keyword>
<dbReference type="OrthoDB" id="59470at2759"/>
<dbReference type="EMBL" id="LASV01000410">
    <property type="protein sequence ID" value="KKA18855.1"/>
    <property type="molecule type" value="Genomic_DNA"/>
</dbReference>
<dbReference type="GO" id="GO:0016971">
    <property type="term" value="F:flavin-dependent sulfhydryl oxidase activity"/>
    <property type="evidence" value="ECO:0007669"/>
    <property type="project" value="InterPro"/>
</dbReference>
<evidence type="ECO:0000256" key="4">
    <source>
        <dbReference type="ARBA" id="ARBA00023002"/>
    </source>
</evidence>
<dbReference type="PANTHER" id="PTHR12645:SF1">
    <property type="entry name" value="FAD-LINKED SULFHYDRYL OXIDASE ERV2"/>
    <property type="match status" value="1"/>
</dbReference>
<evidence type="ECO:0000313" key="9">
    <source>
        <dbReference type="EMBL" id="KKA18855.1"/>
    </source>
</evidence>
<keyword evidence="10" id="KW-1185">Reference proteome</keyword>
<feature type="transmembrane region" description="Helical" evidence="6">
    <location>
        <begin position="7"/>
        <end position="26"/>
    </location>
</feature>
<accession>A0A0F4YL74</accession>
<dbReference type="InterPro" id="IPR036774">
    <property type="entry name" value="ERV/ALR_sulphydryl_oxid_sf"/>
</dbReference>
<dbReference type="STRING" id="1408163.A0A0F4YL74"/>
<comment type="caution">
    <text evidence="9">The sequence shown here is derived from an EMBL/GenBank/DDBJ whole genome shotgun (WGS) entry which is preliminary data.</text>
</comment>
<keyword evidence="3 6" id="KW-0274">FAD</keyword>
<keyword evidence="2 6" id="KW-0285">Flavoprotein</keyword>
<evidence type="ECO:0000256" key="5">
    <source>
        <dbReference type="ARBA" id="ARBA00023157"/>
    </source>
</evidence>
<feature type="region of interest" description="Disordered" evidence="7">
    <location>
        <begin position="176"/>
        <end position="203"/>
    </location>
</feature>
<dbReference type="EC" id="1.8.3.2" evidence="6"/>
<keyword evidence="4 6" id="KW-0560">Oxidoreductase</keyword>
<sequence>MAARPTARVFLISVVVVFFLVDIIFLRPQGPPSPASRAPGHLDKSLPNLEIDDDILKGNVVMPKLGNETAKAELGRATWKFFHTMMARYPEEPTEEEQEALRSFVYLFARLYPCGECAAHFQAHLKKYPPQVSSRNAAAGWACFIHNEVNQMLNKPIFDCNKLGDYYDCGCADDEDDSTSSSKSGDQVDKTGGVGGRKQADTGVEEAPLAVEITKEPYHPYHIPAGWQTISGGTGCALLVFFLGSSYRAHIQKLSPTPSSIIARITIRSCRALLLYPTTTKSDRQPAAPTPLLSLGANNGGRGGETARGGWAIAAGICLLTPGVEGVVRDLRATLVGGWQSQLSRTQGSDTVSWPQGATKVNTAGRARASLSASAVYWIPVERRVVLSLRSLDLICF</sequence>
<evidence type="ECO:0000256" key="3">
    <source>
        <dbReference type="ARBA" id="ARBA00022827"/>
    </source>
</evidence>
<dbReference type="RefSeq" id="XP_013325467.1">
    <property type="nucleotide sequence ID" value="XM_013470013.1"/>
</dbReference>
<comment type="catalytic activity">
    <reaction evidence="6">
        <text>2 R'C(R)SH + O2 = R'C(R)S-S(R)CR' + H2O2</text>
        <dbReference type="Rhea" id="RHEA:17357"/>
        <dbReference type="ChEBI" id="CHEBI:15379"/>
        <dbReference type="ChEBI" id="CHEBI:16240"/>
        <dbReference type="ChEBI" id="CHEBI:16520"/>
        <dbReference type="ChEBI" id="CHEBI:17412"/>
        <dbReference type="EC" id="1.8.3.2"/>
    </reaction>
</comment>
<dbReference type="PANTHER" id="PTHR12645">
    <property type="entry name" value="ALR/ERV"/>
    <property type="match status" value="1"/>
</dbReference>